<evidence type="ECO:0000313" key="1">
    <source>
        <dbReference type="EMBL" id="KAF6814259.1"/>
    </source>
</evidence>
<reference evidence="1 2" key="1">
    <citation type="journal article" date="2020" name="Phytopathology">
        <title>Genome Sequence Resources of Colletotrichum truncatum, C. plurivorum, C. musicola, and C. sojae: Four Species Pathogenic to Soybean (Glycine max).</title>
        <authorList>
            <person name="Rogerio F."/>
            <person name="Boufleur T.R."/>
            <person name="Ciampi-Guillardi M."/>
            <person name="Sukno S.A."/>
            <person name="Thon M.R."/>
            <person name="Massola Junior N.S."/>
            <person name="Baroncelli R."/>
        </authorList>
    </citation>
    <scope>NUCLEOTIDE SEQUENCE [LARGE SCALE GENOMIC DNA]</scope>
    <source>
        <strain evidence="1 2">LFN0009</strain>
    </source>
</reference>
<sequence>MCCFSPVPVPSQPNSTRPSLLRFIWPSSSMFLKRDIAASRRRSWNHAW</sequence>
<accession>A0A8H6JJB7</accession>
<comment type="caution">
    <text evidence="1">The sequence shown here is derived from an EMBL/GenBank/DDBJ whole genome shotgun (WGS) entry which is preliminary data.</text>
</comment>
<evidence type="ECO:0000313" key="2">
    <source>
        <dbReference type="Proteomes" id="UP000652219"/>
    </source>
</evidence>
<name>A0A8H6JJB7_9PEZI</name>
<dbReference type="AlphaFoldDB" id="A0A8H6JJB7"/>
<protein>
    <submittedName>
        <fullName evidence="1">Uncharacterized protein</fullName>
    </submittedName>
</protein>
<keyword evidence="2" id="KW-1185">Reference proteome</keyword>
<dbReference type="Proteomes" id="UP000652219">
    <property type="component" value="Unassembled WGS sequence"/>
</dbReference>
<proteinExistence type="predicted"/>
<gene>
    <name evidence="1" type="ORF">CSOJ01_04150</name>
</gene>
<organism evidence="1 2">
    <name type="scientific">Colletotrichum sojae</name>
    <dbReference type="NCBI Taxonomy" id="2175907"/>
    <lineage>
        <taxon>Eukaryota</taxon>
        <taxon>Fungi</taxon>
        <taxon>Dikarya</taxon>
        <taxon>Ascomycota</taxon>
        <taxon>Pezizomycotina</taxon>
        <taxon>Sordariomycetes</taxon>
        <taxon>Hypocreomycetidae</taxon>
        <taxon>Glomerellales</taxon>
        <taxon>Glomerellaceae</taxon>
        <taxon>Colletotrichum</taxon>
        <taxon>Colletotrichum orchidearum species complex</taxon>
    </lineage>
</organism>
<dbReference type="EMBL" id="WIGN01000045">
    <property type="protein sequence ID" value="KAF6814259.1"/>
    <property type="molecule type" value="Genomic_DNA"/>
</dbReference>